<dbReference type="SMART" id="SM01065">
    <property type="entry name" value="CBM_2"/>
    <property type="match status" value="1"/>
</dbReference>
<dbReference type="GO" id="GO:0016020">
    <property type="term" value="C:membrane"/>
    <property type="evidence" value="ECO:0007669"/>
    <property type="project" value="TreeGrafter"/>
</dbReference>
<protein>
    <recommendedName>
        <fullName evidence="3">CBM20 domain-containing protein</fullName>
    </recommendedName>
</protein>
<reference evidence="4" key="3">
    <citation type="submission" date="2025-09" db="UniProtKB">
        <authorList>
            <consortium name="Ensembl"/>
        </authorList>
    </citation>
    <scope>IDENTIFICATION</scope>
</reference>
<accession>A0A8D0CLK4</accession>
<dbReference type="OrthoDB" id="6123450at2759"/>
<dbReference type="RefSeq" id="XP_029115359.1">
    <property type="nucleotide sequence ID" value="XM_029259526.1"/>
</dbReference>
<dbReference type="GO" id="GO:2001070">
    <property type="term" value="F:starch binding"/>
    <property type="evidence" value="ECO:0007669"/>
    <property type="project" value="InterPro"/>
</dbReference>
<name>A0A8D0CLK4_SCLFO</name>
<evidence type="ECO:0000313" key="4">
    <source>
        <dbReference type="Ensembl" id="ENSSFOP00015075478.1"/>
    </source>
</evidence>
<keyword evidence="2" id="KW-0812">Transmembrane</keyword>
<feature type="region of interest" description="Disordered" evidence="1">
    <location>
        <begin position="47"/>
        <end position="239"/>
    </location>
</feature>
<feature type="domain" description="CBM20" evidence="3">
    <location>
        <begin position="251"/>
        <end position="351"/>
    </location>
</feature>
<dbReference type="Ensembl" id="ENSSFOT00015043751.1">
    <property type="protein sequence ID" value="ENSSFOP00015075478.1"/>
    <property type="gene ID" value="ENSSFOG00015024491.1"/>
</dbReference>
<dbReference type="PANTHER" id="PTHR15048">
    <property type="entry name" value="STARCH-BINDING DOMAIN-CONTAINING PROTEIN 1"/>
    <property type="match status" value="1"/>
</dbReference>
<reference evidence="4" key="2">
    <citation type="submission" date="2025-08" db="UniProtKB">
        <authorList>
            <consortium name="Ensembl"/>
        </authorList>
    </citation>
    <scope>IDENTIFICATION</scope>
</reference>
<dbReference type="InterPro" id="IPR002044">
    <property type="entry name" value="CBM20"/>
</dbReference>
<dbReference type="GeneTree" id="ENSGT00390000007731"/>
<dbReference type="PANTHER" id="PTHR15048:SF0">
    <property type="entry name" value="STARCH-BINDING DOMAIN-CONTAINING PROTEIN 1"/>
    <property type="match status" value="1"/>
</dbReference>
<feature type="transmembrane region" description="Helical" evidence="2">
    <location>
        <begin position="20"/>
        <end position="40"/>
    </location>
</feature>
<feature type="compositionally biased region" description="Basic and acidic residues" evidence="1">
    <location>
        <begin position="47"/>
        <end position="71"/>
    </location>
</feature>
<evidence type="ECO:0000256" key="1">
    <source>
        <dbReference type="SAM" id="MobiDB-lite"/>
    </source>
</evidence>
<feature type="compositionally biased region" description="Basic and acidic residues" evidence="1">
    <location>
        <begin position="86"/>
        <end position="121"/>
    </location>
</feature>
<dbReference type="SUPFAM" id="SSF49452">
    <property type="entry name" value="Starch-binding domain-like"/>
    <property type="match status" value="1"/>
</dbReference>
<evidence type="ECO:0000313" key="5">
    <source>
        <dbReference type="Proteomes" id="UP000694397"/>
    </source>
</evidence>
<evidence type="ECO:0000256" key="2">
    <source>
        <dbReference type="SAM" id="Phobius"/>
    </source>
</evidence>
<organism evidence="4 5">
    <name type="scientific">Scleropages formosus</name>
    <name type="common">Asian bonytongue</name>
    <name type="synonym">Osteoglossum formosum</name>
    <dbReference type="NCBI Taxonomy" id="113540"/>
    <lineage>
        <taxon>Eukaryota</taxon>
        <taxon>Metazoa</taxon>
        <taxon>Chordata</taxon>
        <taxon>Craniata</taxon>
        <taxon>Vertebrata</taxon>
        <taxon>Euteleostomi</taxon>
        <taxon>Actinopterygii</taxon>
        <taxon>Neopterygii</taxon>
        <taxon>Teleostei</taxon>
        <taxon>Osteoglossocephala</taxon>
        <taxon>Osteoglossomorpha</taxon>
        <taxon>Osteoglossiformes</taxon>
        <taxon>Osteoglossidae</taxon>
        <taxon>Scleropages</taxon>
    </lineage>
</organism>
<feature type="compositionally biased region" description="Basic and acidic residues" evidence="1">
    <location>
        <begin position="192"/>
        <end position="202"/>
    </location>
</feature>
<dbReference type="Pfam" id="PF00686">
    <property type="entry name" value="CBM_20"/>
    <property type="match status" value="1"/>
</dbReference>
<keyword evidence="2" id="KW-1133">Transmembrane helix</keyword>
<reference evidence="4 5" key="1">
    <citation type="submission" date="2019-04" db="EMBL/GenBank/DDBJ databases">
        <authorList>
            <consortium name="Wellcome Sanger Institute Data Sharing"/>
        </authorList>
    </citation>
    <scope>NUCLEOTIDE SEQUENCE [LARGE SCALE GENOMIC DNA]</scope>
</reference>
<proteinExistence type="predicted"/>
<keyword evidence="5" id="KW-1185">Reference proteome</keyword>
<dbReference type="PROSITE" id="PS51166">
    <property type="entry name" value="CBM20"/>
    <property type="match status" value="1"/>
</dbReference>
<sequence>MVPGGDRAVSPVLRAAVKLAPALLGVVVVVLAAWALFVACRRWRGRSAEEEDKGRETPEDGRGEVQKRREMTPLLGANQELGRSAEPGDKRRRSAEVRSRNRPPEEDLSSAEDRGAKRGEDLTADGGQTGDRPGRVSDDRREEGRGPADGGHYGEPGAEGSASERKRVPESADAAGSTRSLEETGADAPVPEGHREQGDAPHTHLNGPAGARNEGRGASRRERGHGDVPRATELSEGRQEVAADKRVVAVPPMPQVADVHFRVHYVTASPWQQLAVTGSVPELGGWNGFVTLDAAAAGFWSRSVALPADSHVEWKFVLVENGKIQRWEECENRRLDTVGGTDLHLHRWWGFQ</sequence>
<dbReference type="AlphaFoldDB" id="A0A8D0CLK4"/>
<gene>
    <name evidence="4" type="primary">LOC114912472</name>
</gene>
<dbReference type="GeneID" id="114912472"/>
<feature type="compositionally biased region" description="Basic and acidic residues" evidence="1">
    <location>
        <begin position="213"/>
        <end position="239"/>
    </location>
</feature>
<dbReference type="InterPro" id="IPR013784">
    <property type="entry name" value="Carb-bd-like_fold"/>
</dbReference>
<dbReference type="Gene3D" id="2.60.40.10">
    <property type="entry name" value="Immunoglobulins"/>
    <property type="match status" value="1"/>
</dbReference>
<keyword evidence="2" id="KW-0472">Membrane</keyword>
<feature type="compositionally biased region" description="Basic and acidic residues" evidence="1">
    <location>
        <begin position="132"/>
        <end position="146"/>
    </location>
</feature>
<evidence type="ECO:0000259" key="3">
    <source>
        <dbReference type="PROSITE" id="PS51166"/>
    </source>
</evidence>
<dbReference type="Proteomes" id="UP000694397">
    <property type="component" value="Chromosome 17"/>
</dbReference>
<dbReference type="InterPro" id="IPR013783">
    <property type="entry name" value="Ig-like_fold"/>
</dbReference>